<gene>
    <name evidence="1" type="ORF">Tcan_00283</name>
</gene>
<organism evidence="1 2">
    <name type="scientific">Toxocara canis</name>
    <name type="common">Canine roundworm</name>
    <dbReference type="NCBI Taxonomy" id="6265"/>
    <lineage>
        <taxon>Eukaryota</taxon>
        <taxon>Metazoa</taxon>
        <taxon>Ecdysozoa</taxon>
        <taxon>Nematoda</taxon>
        <taxon>Chromadorea</taxon>
        <taxon>Rhabditida</taxon>
        <taxon>Spirurina</taxon>
        <taxon>Ascaridomorpha</taxon>
        <taxon>Ascaridoidea</taxon>
        <taxon>Toxocaridae</taxon>
        <taxon>Toxocara</taxon>
    </lineage>
</organism>
<dbReference type="Proteomes" id="UP000031036">
    <property type="component" value="Unassembled WGS sequence"/>
</dbReference>
<keyword evidence="2" id="KW-1185">Reference proteome</keyword>
<reference evidence="1 2" key="1">
    <citation type="submission" date="2014-11" db="EMBL/GenBank/DDBJ databases">
        <title>Genetic blueprint of the zoonotic pathogen Toxocara canis.</title>
        <authorList>
            <person name="Zhu X.-Q."/>
            <person name="Korhonen P.K."/>
            <person name="Cai H."/>
            <person name="Young N.D."/>
            <person name="Nejsum P."/>
            <person name="von Samson-Himmelstjerna G."/>
            <person name="Boag P.R."/>
            <person name="Tan P."/>
            <person name="Li Q."/>
            <person name="Min J."/>
            <person name="Yang Y."/>
            <person name="Wang X."/>
            <person name="Fang X."/>
            <person name="Hall R.S."/>
            <person name="Hofmann A."/>
            <person name="Sternberg P.W."/>
            <person name="Jex A.R."/>
            <person name="Gasser R.B."/>
        </authorList>
    </citation>
    <scope>NUCLEOTIDE SEQUENCE [LARGE SCALE GENOMIC DNA]</scope>
    <source>
        <strain evidence="1">PN_DK_2014</strain>
    </source>
</reference>
<dbReference type="AlphaFoldDB" id="A0A0B2VJ91"/>
<evidence type="ECO:0000313" key="1">
    <source>
        <dbReference type="EMBL" id="KHN81512.1"/>
    </source>
</evidence>
<protein>
    <submittedName>
        <fullName evidence="1">Uncharacterized protein</fullName>
    </submittedName>
</protein>
<comment type="caution">
    <text evidence="1">The sequence shown here is derived from an EMBL/GenBank/DDBJ whole genome shotgun (WGS) entry which is preliminary data.</text>
</comment>
<evidence type="ECO:0000313" key="2">
    <source>
        <dbReference type="Proteomes" id="UP000031036"/>
    </source>
</evidence>
<proteinExistence type="predicted"/>
<accession>A0A0B2VJ91</accession>
<name>A0A0B2VJ91_TOXCA</name>
<sequence length="158" mass="18076">MIHVAEDRIQETSVWENDTRMSSRIRKRFRCYLGAESVLEADETTHGVGTKHAGRIHRLAAFLCFKQHKCNHNALSQCTTLLMHAVVIYHHIYRKTLLGRFLAFLSSKISPFLLNSYLSVLVQLAQASFPHLSNSISLLNSGFRRATSYRFPLISFIP</sequence>
<dbReference type="EMBL" id="JPKZ01001512">
    <property type="protein sequence ID" value="KHN81512.1"/>
    <property type="molecule type" value="Genomic_DNA"/>
</dbReference>